<dbReference type="InterPro" id="IPR001680">
    <property type="entry name" value="WD40_rpt"/>
</dbReference>
<dbReference type="InterPro" id="IPR044230">
    <property type="entry name" value="GTF3C4"/>
</dbReference>
<dbReference type="RefSeq" id="XP_004349003.2">
    <property type="nucleotide sequence ID" value="XM_004348953.2"/>
</dbReference>
<feature type="region of interest" description="Disordered" evidence="1">
    <location>
        <begin position="335"/>
        <end position="360"/>
    </location>
</feature>
<feature type="domain" description="Transcription factor IIIC putative zinc-finger" evidence="2">
    <location>
        <begin position="1140"/>
        <end position="1222"/>
    </location>
</feature>
<dbReference type="InterPro" id="IPR024764">
    <property type="entry name" value="TFIIIC_Znf"/>
</dbReference>
<sequence length="1227" mass="129106">MEEATIAPVVPSEPSDPHQLMHALLAEALRLDAAPSDTLGDAAGGGGGSAGAAEDRSQSVLLPPLAAMSLRQQSSNIAQQLEIAFSNRSDRLLVVTDLALFVLTLGAPGLSTDVAGRTTRRQFGVFDHVETIGSEVWMTLNARTPNPGQVALGDEIPDWPAPPNCPEPNPAVAQARLSEIAACNALMLDQAYLKQTATSTSKSAAFVEPVAPTRAARNDSNAPLESERAFASATARTCDVHGFGFRSACWSPDDTKIAALSTSFKLALFGEVGLQAGGVRKAASSATSGVSPSWVPLLVLSDLMLQACWHVDFGLPLTPSAAMFSVLVTSNLQQQQQQHSQQRQDASMQVDDTSPSSTSVVGFDVRVQGPRNATRAELISDKTNPIPLQHNMFVANTCTALCMAFTQAVVSIKVENLNANAFVRASPLHPDTIRGGPLISTTSSTDSSSTAVAPNAPVLPPTPVLGTATKRQSTPMAASRVQPTFEFVPSGSSARRGRPRKPVLEATPPPKRGRPPKSSSAASTPTSSAKASPTIKDLLMGQAASRKRPSKPALPESPTVGRASKRPRLDVEDDDNDSNANDSDENGSGDDNDDKDNDADITQVDQSQDDETASGRDQSAGETPGDQANHATNGNPANGSIDSYAGEVSAVAESQPEVVEMVSDCNLLPTSVSYKELDCSLLCVGTRSGHVNLWRIPPALDEVDLRRAASDADAPPQSSPPPPPPSLDAMAMPVLTFLASDSWVNCLSWCPGNRLSELGQPDSSPRLAVASSNGRVVVWDLELQRRPDADPAADWSPATICGADNDPVVSMSWQLRGEGPVLSVVLSVVKQHRIHYFTCGKSWSTAAPHSGIAASSVSPVIYSVDTTDQICATSLAGSCRLAPLFEPGVSCLGTALSANGLVLASVTSSYANKASLTGVLRVQLHMVPVATSDFRAFLWACLPVALAPRASPHGIADMVLLARLHVLTSPAIASDHFAVLGLLLQTTQPSVTQLNEYGIKLIQCGNALQAQGFDTPLGDANLLASAINRPLLQAVHCIRVIEQLEDYHELLSADLVCVRLMVHIVHATLAIHASQLAKLANVESTCAVLRAAYLKLSAVLPESAQASLRAQADLVSQNASLVVKSELDEGSINVPVCESVEQCPICHSDLRCTVYLEGVCAKGHSFARCPVTLVPLAKPGAVCAQCGVERSALFTGDVPDAQSPWLAQLLRDASSCLFCGGSWSCRI</sequence>
<protein>
    <recommendedName>
        <fullName evidence="2">Transcription factor IIIC putative zinc-finger domain-containing protein</fullName>
    </recommendedName>
</protein>
<dbReference type="AlphaFoldDB" id="A0A0D2U7G0"/>
<feature type="compositionally biased region" description="Pro residues" evidence="1">
    <location>
        <begin position="717"/>
        <end position="726"/>
    </location>
</feature>
<dbReference type="GO" id="GO:0000127">
    <property type="term" value="C:transcription factor TFIIIC complex"/>
    <property type="evidence" value="ECO:0007669"/>
    <property type="project" value="InterPro"/>
</dbReference>
<dbReference type="EMBL" id="KE346362">
    <property type="protein sequence ID" value="KJE91056.1"/>
    <property type="molecule type" value="Genomic_DNA"/>
</dbReference>
<dbReference type="OrthoDB" id="6021743at2759"/>
<evidence type="ECO:0000313" key="4">
    <source>
        <dbReference type="Proteomes" id="UP000008743"/>
    </source>
</evidence>
<gene>
    <name evidence="3" type="ORF">CAOG_002253</name>
</gene>
<feature type="region of interest" description="Disordered" evidence="1">
    <location>
        <begin position="708"/>
        <end position="729"/>
    </location>
</feature>
<evidence type="ECO:0000313" key="3">
    <source>
        <dbReference type="EMBL" id="KJE91056.1"/>
    </source>
</evidence>
<name>A0A0D2U7G0_CAPO3</name>
<dbReference type="GO" id="GO:0004402">
    <property type="term" value="F:histone acetyltransferase activity"/>
    <property type="evidence" value="ECO:0007669"/>
    <property type="project" value="InterPro"/>
</dbReference>
<dbReference type="Pfam" id="PF12660">
    <property type="entry name" value="zf-TFIIIC"/>
    <property type="match status" value="1"/>
</dbReference>
<feature type="compositionally biased region" description="Acidic residues" evidence="1">
    <location>
        <begin position="571"/>
        <end position="599"/>
    </location>
</feature>
<feature type="region of interest" description="Disordered" evidence="1">
    <location>
        <begin position="433"/>
        <end position="642"/>
    </location>
</feature>
<accession>A0A0D2U7G0</accession>
<dbReference type="Gene3D" id="2.130.10.10">
    <property type="entry name" value="YVTN repeat-like/Quinoprotein amine dehydrogenase"/>
    <property type="match status" value="1"/>
</dbReference>
<evidence type="ECO:0000256" key="1">
    <source>
        <dbReference type="SAM" id="MobiDB-lite"/>
    </source>
</evidence>
<dbReference type="InterPro" id="IPR036322">
    <property type="entry name" value="WD40_repeat_dom_sf"/>
</dbReference>
<organism evidence="3 4">
    <name type="scientific">Capsaspora owczarzaki (strain ATCC 30864)</name>
    <dbReference type="NCBI Taxonomy" id="595528"/>
    <lineage>
        <taxon>Eukaryota</taxon>
        <taxon>Filasterea</taxon>
        <taxon>Capsaspora</taxon>
    </lineage>
</organism>
<feature type="region of interest" description="Disordered" evidence="1">
    <location>
        <begin position="37"/>
        <end position="56"/>
    </location>
</feature>
<reference evidence="4" key="1">
    <citation type="submission" date="2011-02" db="EMBL/GenBank/DDBJ databases">
        <title>The Genome Sequence of Capsaspora owczarzaki ATCC 30864.</title>
        <authorList>
            <person name="Russ C."/>
            <person name="Cuomo C."/>
            <person name="Burger G."/>
            <person name="Gray M.W."/>
            <person name="Holland P.W.H."/>
            <person name="King N."/>
            <person name="Lang F.B.F."/>
            <person name="Roger A.J."/>
            <person name="Ruiz-Trillo I."/>
            <person name="Young S.K."/>
            <person name="Zeng Q."/>
            <person name="Gargeya S."/>
            <person name="Alvarado L."/>
            <person name="Berlin A."/>
            <person name="Chapman S.B."/>
            <person name="Chen Z."/>
            <person name="Freedman E."/>
            <person name="Gellesch M."/>
            <person name="Goldberg J."/>
            <person name="Griggs A."/>
            <person name="Gujja S."/>
            <person name="Heilman E."/>
            <person name="Heiman D."/>
            <person name="Howarth C."/>
            <person name="Mehta T."/>
            <person name="Neiman D."/>
            <person name="Pearson M."/>
            <person name="Roberts A."/>
            <person name="Saif S."/>
            <person name="Shea T."/>
            <person name="Shenoy N."/>
            <person name="Sisk P."/>
            <person name="Stolte C."/>
            <person name="Sykes S."/>
            <person name="White J."/>
            <person name="Yandava C."/>
            <person name="Haas B."/>
            <person name="Nusbaum C."/>
            <person name="Birren B."/>
        </authorList>
    </citation>
    <scope>NUCLEOTIDE SEQUENCE</scope>
    <source>
        <strain evidence="4">ATCC 30864</strain>
    </source>
</reference>
<evidence type="ECO:0000259" key="2">
    <source>
        <dbReference type="Pfam" id="PF12660"/>
    </source>
</evidence>
<dbReference type="InParanoid" id="A0A0D2U7G0"/>
<proteinExistence type="predicted"/>
<dbReference type="InterPro" id="IPR015943">
    <property type="entry name" value="WD40/YVTN_repeat-like_dom_sf"/>
</dbReference>
<dbReference type="Proteomes" id="UP000008743">
    <property type="component" value="Unassembled WGS sequence"/>
</dbReference>
<dbReference type="SMART" id="SM00320">
    <property type="entry name" value="WD40"/>
    <property type="match status" value="2"/>
</dbReference>
<feature type="compositionally biased region" description="Low complexity" evidence="1">
    <location>
        <begin position="516"/>
        <end position="534"/>
    </location>
</feature>
<feature type="compositionally biased region" description="Low complexity" evidence="1">
    <location>
        <begin position="440"/>
        <end position="450"/>
    </location>
</feature>
<feature type="compositionally biased region" description="Polar residues" evidence="1">
    <location>
        <begin position="629"/>
        <end position="641"/>
    </location>
</feature>
<dbReference type="PANTHER" id="PTHR15496:SF2">
    <property type="entry name" value="GENERAL TRANSCRIPTION FACTOR 3C POLYPEPTIDE 4"/>
    <property type="match status" value="1"/>
</dbReference>
<keyword evidence="4" id="KW-1185">Reference proteome</keyword>
<dbReference type="SUPFAM" id="SSF50978">
    <property type="entry name" value="WD40 repeat-like"/>
    <property type="match status" value="1"/>
</dbReference>
<dbReference type="GO" id="GO:0006384">
    <property type="term" value="P:transcription initiation at RNA polymerase III promoter"/>
    <property type="evidence" value="ECO:0007669"/>
    <property type="project" value="InterPro"/>
</dbReference>
<dbReference type="PANTHER" id="PTHR15496">
    <property type="entry name" value="GENERAL TRANSCRIPTION FACTOR 3C POLYPEPTIDE 4 FAMILY"/>
    <property type="match status" value="1"/>
</dbReference>